<reference evidence="1" key="1">
    <citation type="submission" date="2014-12" db="EMBL/GenBank/DDBJ databases">
        <title>Insight into the proteome of Arion vulgaris.</title>
        <authorList>
            <person name="Aradska J."/>
            <person name="Bulat T."/>
            <person name="Smidak R."/>
            <person name="Sarate P."/>
            <person name="Gangsoo J."/>
            <person name="Sialana F."/>
            <person name="Bilban M."/>
            <person name="Lubec G."/>
        </authorList>
    </citation>
    <scope>NUCLEOTIDE SEQUENCE</scope>
    <source>
        <tissue evidence="1">Skin</tissue>
    </source>
</reference>
<evidence type="ECO:0000313" key="1">
    <source>
        <dbReference type="EMBL" id="CEK92899.1"/>
    </source>
</evidence>
<sequence>LWGTGEDRKRTALFITHTGGVIAQKRLMAEHVKARSTKVQLSKGSHISSMCVHYSGGRTHN</sequence>
<name>A0A0B7BHT1_9EUPU</name>
<accession>A0A0B7BHT1</accession>
<gene>
    <name evidence="1" type="primary">ORF190831</name>
</gene>
<organism evidence="1">
    <name type="scientific">Arion vulgaris</name>
    <dbReference type="NCBI Taxonomy" id="1028688"/>
    <lineage>
        <taxon>Eukaryota</taxon>
        <taxon>Metazoa</taxon>
        <taxon>Spiralia</taxon>
        <taxon>Lophotrochozoa</taxon>
        <taxon>Mollusca</taxon>
        <taxon>Gastropoda</taxon>
        <taxon>Heterobranchia</taxon>
        <taxon>Euthyneura</taxon>
        <taxon>Panpulmonata</taxon>
        <taxon>Eupulmonata</taxon>
        <taxon>Stylommatophora</taxon>
        <taxon>Helicina</taxon>
        <taxon>Arionoidea</taxon>
        <taxon>Arionidae</taxon>
        <taxon>Arion</taxon>
    </lineage>
</organism>
<dbReference type="AlphaFoldDB" id="A0A0B7BHT1"/>
<dbReference type="EMBL" id="HACG01046034">
    <property type="protein sequence ID" value="CEK92899.1"/>
    <property type="molecule type" value="Transcribed_RNA"/>
</dbReference>
<feature type="non-terminal residue" evidence="1">
    <location>
        <position position="1"/>
    </location>
</feature>
<protein>
    <submittedName>
        <fullName evidence="1">Uncharacterized protein</fullName>
    </submittedName>
</protein>
<proteinExistence type="predicted"/>